<keyword evidence="3" id="KW-0804">Transcription</keyword>
<dbReference type="GO" id="GO:0003677">
    <property type="term" value="F:DNA binding"/>
    <property type="evidence" value="ECO:0007669"/>
    <property type="project" value="UniProtKB-KW"/>
</dbReference>
<keyword evidence="1" id="KW-0805">Transcription regulation</keyword>
<dbReference type="CDD" id="cd07377">
    <property type="entry name" value="WHTH_GntR"/>
    <property type="match status" value="1"/>
</dbReference>
<dbReference type="EMBL" id="NPEX01000013">
    <property type="protein sequence ID" value="RAI45548.1"/>
    <property type="molecule type" value="Genomic_DNA"/>
</dbReference>
<dbReference type="Proteomes" id="UP000249130">
    <property type="component" value="Unassembled WGS sequence"/>
</dbReference>
<evidence type="ECO:0000313" key="6">
    <source>
        <dbReference type="Proteomes" id="UP000249130"/>
    </source>
</evidence>
<dbReference type="OrthoDB" id="7945678at2"/>
<dbReference type="Gene3D" id="1.20.120.530">
    <property type="entry name" value="GntR ligand-binding domain-like"/>
    <property type="match status" value="1"/>
</dbReference>
<keyword evidence="6" id="KW-1185">Reference proteome</keyword>
<dbReference type="PRINTS" id="PR00035">
    <property type="entry name" value="HTHGNTR"/>
</dbReference>
<dbReference type="InterPro" id="IPR036390">
    <property type="entry name" value="WH_DNA-bd_sf"/>
</dbReference>
<protein>
    <submittedName>
        <fullName evidence="5">Transcriptional regulator</fullName>
    </submittedName>
</protein>
<evidence type="ECO:0000259" key="4">
    <source>
        <dbReference type="PROSITE" id="PS50949"/>
    </source>
</evidence>
<accession>A0A327LCM6</accession>
<dbReference type="InterPro" id="IPR011711">
    <property type="entry name" value="GntR_C"/>
</dbReference>
<dbReference type="AlphaFoldDB" id="A0A327LCM6"/>
<dbReference type="RefSeq" id="WP_111417646.1">
    <property type="nucleotide sequence ID" value="NZ_NPEX01000013.1"/>
</dbReference>
<dbReference type="PANTHER" id="PTHR43537">
    <property type="entry name" value="TRANSCRIPTIONAL REGULATOR, GNTR FAMILY"/>
    <property type="match status" value="1"/>
</dbReference>
<sequence length="227" mass="25201">MIKPPPLRRDDAYARIRDLVVSRAIDPDEPLSERSLAEALGLGRTPVREALRALTQDGLLVVHPMRGTFVRRLSFDDLREIHEMRLALEGLAAFLAATRGSTPDLDDCVAQLRPLVAAETIDVDAAQQVGWAFHDALFRAAENGRLTAAYEALRAQSGLALQTMRRYSPDRTRQAVREHLDIHAAIAARDPEAAQQRMWRHLASAFDARLQALGATRPQDTGRKGRS</sequence>
<dbReference type="SMART" id="SM00895">
    <property type="entry name" value="FCD"/>
    <property type="match status" value="1"/>
</dbReference>
<evidence type="ECO:0000256" key="2">
    <source>
        <dbReference type="ARBA" id="ARBA00023125"/>
    </source>
</evidence>
<proteinExistence type="predicted"/>
<evidence type="ECO:0000256" key="1">
    <source>
        <dbReference type="ARBA" id="ARBA00023015"/>
    </source>
</evidence>
<dbReference type="SMART" id="SM00345">
    <property type="entry name" value="HTH_GNTR"/>
    <property type="match status" value="1"/>
</dbReference>
<keyword evidence="2" id="KW-0238">DNA-binding</keyword>
<feature type="domain" description="HTH gntR-type" evidence="4">
    <location>
        <begin position="6"/>
        <end position="73"/>
    </location>
</feature>
<dbReference type="InterPro" id="IPR036388">
    <property type="entry name" value="WH-like_DNA-bd_sf"/>
</dbReference>
<evidence type="ECO:0000313" key="5">
    <source>
        <dbReference type="EMBL" id="RAI45548.1"/>
    </source>
</evidence>
<dbReference type="PROSITE" id="PS50949">
    <property type="entry name" value="HTH_GNTR"/>
    <property type="match status" value="1"/>
</dbReference>
<dbReference type="GO" id="GO:0003700">
    <property type="term" value="F:DNA-binding transcription factor activity"/>
    <property type="evidence" value="ECO:0007669"/>
    <property type="project" value="InterPro"/>
</dbReference>
<name>A0A327LCM6_9BRAD</name>
<dbReference type="Pfam" id="PF00392">
    <property type="entry name" value="GntR"/>
    <property type="match status" value="1"/>
</dbReference>
<gene>
    <name evidence="5" type="ORF">CH341_03510</name>
</gene>
<dbReference type="SUPFAM" id="SSF48008">
    <property type="entry name" value="GntR ligand-binding domain-like"/>
    <property type="match status" value="1"/>
</dbReference>
<dbReference type="PANTHER" id="PTHR43537:SF44">
    <property type="entry name" value="GNTR FAMILY REGULATORY PROTEIN"/>
    <property type="match status" value="1"/>
</dbReference>
<dbReference type="Gene3D" id="1.10.10.10">
    <property type="entry name" value="Winged helix-like DNA-binding domain superfamily/Winged helix DNA-binding domain"/>
    <property type="match status" value="1"/>
</dbReference>
<dbReference type="InterPro" id="IPR000524">
    <property type="entry name" value="Tscrpt_reg_HTH_GntR"/>
</dbReference>
<comment type="caution">
    <text evidence="5">The sequence shown here is derived from an EMBL/GenBank/DDBJ whole genome shotgun (WGS) entry which is preliminary data.</text>
</comment>
<reference evidence="5 6" key="1">
    <citation type="submission" date="2017-07" db="EMBL/GenBank/DDBJ databases">
        <title>Draft Genome Sequences of Select Purple Nonsulfur Bacteria.</title>
        <authorList>
            <person name="Lasarre B."/>
            <person name="Mckinlay J.B."/>
        </authorList>
    </citation>
    <scope>NUCLEOTIDE SEQUENCE [LARGE SCALE GENOMIC DNA]</scope>
    <source>
        <strain evidence="5 6">DSM 5909</strain>
    </source>
</reference>
<dbReference type="SUPFAM" id="SSF46785">
    <property type="entry name" value="Winged helix' DNA-binding domain"/>
    <property type="match status" value="1"/>
</dbReference>
<organism evidence="5 6">
    <name type="scientific">Rhodoplanes roseus</name>
    <dbReference type="NCBI Taxonomy" id="29409"/>
    <lineage>
        <taxon>Bacteria</taxon>
        <taxon>Pseudomonadati</taxon>
        <taxon>Pseudomonadota</taxon>
        <taxon>Alphaproteobacteria</taxon>
        <taxon>Hyphomicrobiales</taxon>
        <taxon>Nitrobacteraceae</taxon>
        <taxon>Rhodoplanes</taxon>
    </lineage>
</organism>
<dbReference type="InterPro" id="IPR008920">
    <property type="entry name" value="TF_FadR/GntR_C"/>
</dbReference>
<dbReference type="Pfam" id="PF07729">
    <property type="entry name" value="FCD"/>
    <property type="match status" value="1"/>
</dbReference>
<evidence type="ECO:0000256" key="3">
    <source>
        <dbReference type="ARBA" id="ARBA00023163"/>
    </source>
</evidence>